<proteinExistence type="predicted"/>
<dbReference type="InterPro" id="IPR054712">
    <property type="entry name" value="Cas3-like_dom"/>
</dbReference>
<organism evidence="8 9">
    <name type="scientific">Halomonas cerina</name>
    <dbReference type="NCBI Taxonomy" id="447424"/>
    <lineage>
        <taxon>Bacteria</taxon>
        <taxon>Pseudomonadati</taxon>
        <taxon>Pseudomonadota</taxon>
        <taxon>Gammaproteobacteria</taxon>
        <taxon>Oceanospirillales</taxon>
        <taxon>Halomonadaceae</taxon>
        <taxon>Halomonas</taxon>
    </lineage>
</organism>
<keyword evidence="1" id="KW-0547">Nucleotide-binding</keyword>
<feature type="compositionally biased region" description="Polar residues" evidence="6">
    <location>
        <begin position="838"/>
        <end position="852"/>
    </location>
</feature>
<dbReference type="Proteomes" id="UP000547614">
    <property type="component" value="Unassembled WGS sequence"/>
</dbReference>
<comment type="caution">
    <text evidence="8">The sequence shown here is derived from an EMBL/GenBank/DDBJ whole genome shotgun (WGS) entry which is preliminary data.</text>
</comment>
<dbReference type="GO" id="GO:0051607">
    <property type="term" value="P:defense response to virus"/>
    <property type="evidence" value="ECO:0007669"/>
    <property type="project" value="UniProtKB-KW"/>
</dbReference>
<dbReference type="GO" id="GO:0004519">
    <property type="term" value="F:endonuclease activity"/>
    <property type="evidence" value="ECO:0007669"/>
    <property type="project" value="UniProtKB-KW"/>
</dbReference>
<dbReference type="EMBL" id="JACHXP010000009">
    <property type="protein sequence ID" value="MBB3190926.1"/>
    <property type="molecule type" value="Genomic_DNA"/>
</dbReference>
<evidence type="ECO:0000256" key="2">
    <source>
        <dbReference type="ARBA" id="ARBA00022801"/>
    </source>
</evidence>
<evidence type="ECO:0000259" key="7">
    <source>
        <dbReference type="PROSITE" id="PS51643"/>
    </source>
</evidence>
<feature type="region of interest" description="Disordered" evidence="6">
    <location>
        <begin position="835"/>
        <end position="867"/>
    </location>
</feature>
<dbReference type="Pfam" id="PF22590">
    <property type="entry name" value="Cas3-like_C_2"/>
    <property type="match status" value="1"/>
</dbReference>
<keyword evidence="8" id="KW-0255">Endonuclease</keyword>
<dbReference type="PROSITE" id="PS51643">
    <property type="entry name" value="HD_CAS3"/>
    <property type="match status" value="1"/>
</dbReference>
<evidence type="ECO:0000256" key="3">
    <source>
        <dbReference type="ARBA" id="ARBA00022806"/>
    </source>
</evidence>
<keyword evidence="5" id="KW-0051">Antiviral defense</keyword>
<dbReference type="GO" id="GO:0005524">
    <property type="term" value="F:ATP binding"/>
    <property type="evidence" value="ECO:0007669"/>
    <property type="project" value="UniProtKB-KW"/>
</dbReference>
<keyword evidence="9" id="KW-1185">Reference proteome</keyword>
<reference evidence="8 9" key="1">
    <citation type="submission" date="2020-08" db="EMBL/GenBank/DDBJ databases">
        <title>Genomic Encyclopedia of Type Strains, Phase III (KMG-III): the genomes of soil and plant-associated and newly described type strains.</title>
        <authorList>
            <person name="Whitman W."/>
        </authorList>
    </citation>
    <scope>NUCLEOTIDE SEQUENCE [LARGE SCALE GENOMIC DNA]</scope>
    <source>
        <strain evidence="8 9">CECT 7282</strain>
    </source>
</reference>
<dbReference type="SUPFAM" id="SSF52540">
    <property type="entry name" value="P-loop containing nucleoside triphosphate hydrolases"/>
    <property type="match status" value="1"/>
</dbReference>
<protein>
    <submittedName>
        <fullName evidence="8">CRISPR-associated endonuclease/helicase Cas3</fullName>
        <ecNumber evidence="8">3.1.-.-</ecNumber>
        <ecNumber evidence="8">3.6.4.-</ecNumber>
    </submittedName>
</protein>
<dbReference type="AlphaFoldDB" id="A0A839VEM0"/>
<keyword evidence="4" id="KW-0067">ATP-binding</keyword>
<evidence type="ECO:0000256" key="4">
    <source>
        <dbReference type="ARBA" id="ARBA00022840"/>
    </source>
</evidence>
<dbReference type="InterPro" id="IPR027417">
    <property type="entry name" value="P-loop_NTPase"/>
</dbReference>
<dbReference type="GO" id="GO:0004386">
    <property type="term" value="F:helicase activity"/>
    <property type="evidence" value="ECO:0007669"/>
    <property type="project" value="UniProtKB-KW"/>
</dbReference>
<gene>
    <name evidence="8" type="ORF">FHR94_002167</name>
</gene>
<evidence type="ECO:0000313" key="8">
    <source>
        <dbReference type="EMBL" id="MBB3190926.1"/>
    </source>
</evidence>
<keyword evidence="3 8" id="KW-0347">Helicase</keyword>
<dbReference type="GO" id="GO:0016787">
    <property type="term" value="F:hydrolase activity"/>
    <property type="evidence" value="ECO:0007669"/>
    <property type="project" value="UniProtKB-KW"/>
</dbReference>
<evidence type="ECO:0000256" key="5">
    <source>
        <dbReference type="ARBA" id="ARBA00023118"/>
    </source>
</evidence>
<dbReference type="NCBIfam" id="TIGR02562">
    <property type="entry name" value="cas3_yersinia"/>
    <property type="match status" value="1"/>
</dbReference>
<sequence length="1004" mass="112841">MAFQGRLKSKGPVLPNQYRHEWVSLRLFEAFVGNDDDAGWLTRMTWVDGSESPWLTCLQRDGLDSTRPYPLRHLPPVAQAVAWLILTHHRLPVMPGETPGVVGGRRKNLSSLRLEPLPQSITAQWNSRATTSDRESVVDYWTMKGPLPVCSLTWQRLASDTAWELLACLQEVRGGQPSWHRDPFILHLSRLSLVLSDHHYSSLKPGDPHYLRGDKGYQLGANTDRQTRKIKQSLDAHLIGVGTHAERIAGLLPEFVSSLPRLKSQECLGTNTQHERFQWQNDAHALAASLQPDSISAGFFGINMASTGTGKTVANARILYGLSDPKKGSRITIGLGLRTLTLQTGRALRDVLKLDDQKLAVRVGGSASRALLESFEKVAQETGSSSIQDLFSDASEVIHEGALFDHPIRDYLDRDSNIQSFLAAPLLVCTVDHLMPATECLRGGRQIPPMLRLMGSDLILDELDNFDLADLPALTRLVNWAGMLGSRVLVSSATLPPSLVSGLFDAYREGRALYRRHALGEPRKKEVCCAWFDEYESYQAPSGDLESFQSQHLAFASRRASRLREAAPKRRARLAPLRHTAGAEHVLYTEVAARIREEALTLHEHHHITEPTNGKRLSFGLVRMANINPQVDVALALYRLGAPKGVRIHLCTYHSQYPLLMRSAIERTLDSVLDRTAGEQAPLSNHAVSQAIEADEAQDHLFIVLSSPVAELGRDHDYDWAIAEPSSMRSLIQLAGRVMRHRHTPCTIPNMVILTSNLRAIRRPGQPAFRFPGYESEGHRLVSHDLREILEADQWRVIDAQPRIVPRDTLSPTTNLVDLEHFRLDRLMVRDATELAQAETSDTQETSETLTPRQRRKNQQDRQPPHLGAYSWYVQPQAQLTGVLTQAQPFREDTQSYEEVYLKPTEEDDDYALYRIVADRQAPQREALYDERLHHLDLDGSMGKGISPWVVHDYLETLGELAEELRLSSQDCAWRFGRISLPELGNGERWRFHPALGFSKASKE</sequence>
<dbReference type="InterPro" id="IPR006483">
    <property type="entry name" value="CRISPR-assoc_Cas3_HD"/>
</dbReference>
<dbReference type="InterPro" id="IPR013395">
    <property type="entry name" value="CRISPR-assoc_Cas3_yers"/>
</dbReference>
<dbReference type="InterPro" id="IPR048824">
    <property type="entry name" value="Cas3-like_C"/>
</dbReference>
<name>A0A839VEM0_9GAMM</name>
<dbReference type="EC" id="3.6.4.-" evidence="8"/>
<dbReference type="EC" id="3.1.-.-" evidence="8"/>
<accession>A0A839VEM0</accession>
<dbReference type="Pfam" id="PF21802">
    <property type="entry name" value="Cas3-like_C"/>
    <property type="match status" value="1"/>
</dbReference>
<feature type="domain" description="HD Cas3-type" evidence="7">
    <location>
        <begin position="1"/>
        <end position="200"/>
    </location>
</feature>
<keyword evidence="2 8" id="KW-0378">Hydrolase</keyword>
<keyword evidence="8" id="KW-0540">Nuclease</keyword>
<evidence type="ECO:0000256" key="1">
    <source>
        <dbReference type="ARBA" id="ARBA00022741"/>
    </source>
</evidence>
<evidence type="ECO:0000256" key="6">
    <source>
        <dbReference type="SAM" id="MobiDB-lite"/>
    </source>
</evidence>
<evidence type="ECO:0000313" key="9">
    <source>
        <dbReference type="Proteomes" id="UP000547614"/>
    </source>
</evidence>